<comment type="subcellular location">
    <subcellularLocation>
        <location evidence="1">Membrane</location>
        <topology evidence="1">Multi-pass membrane protein</topology>
    </subcellularLocation>
</comment>
<feature type="region of interest" description="Disordered" evidence="6">
    <location>
        <begin position="354"/>
        <end position="378"/>
    </location>
</feature>
<evidence type="ECO:0000256" key="4">
    <source>
        <dbReference type="ARBA" id="ARBA00023136"/>
    </source>
</evidence>
<protein>
    <submittedName>
        <fullName evidence="8">MFS domain-containing protein</fullName>
    </submittedName>
</protein>
<dbReference type="PANTHER" id="PTHR11662">
    <property type="entry name" value="SOLUTE CARRIER FAMILY 17"/>
    <property type="match status" value="1"/>
</dbReference>
<organism evidence="8 9">
    <name type="scientific">Haematococcus lacustris</name>
    <name type="common">Green alga</name>
    <name type="synonym">Haematococcus pluvialis</name>
    <dbReference type="NCBI Taxonomy" id="44745"/>
    <lineage>
        <taxon>Eukaryota</taxon>
        <taxon>Viridiplantae</taxon>
        <taxon>Chlorophyta</taxon>
        <taxon>core chlorophytes</taxon>
        <taxon>Chlorophyceae</taxon>
        <taxon>CS clade</taxon>
        <taxon>Chlamydomonadales</taxon>
        <taxon>Haematococcaceae</taxon>
        <taxon>Haematococcus</taxon>
    </lineage>
</organism>
<dbReference type="Pfam" id="PF07690">
    <property type="entry name" value="MFS_1"/>
    <property type="match status" value="1"/>
</dbReference>
<gene>
    <name evidence="8" type="ORF">HaLaN_20075</name>
</gene>
<feature type="transmembrane region" description="Helical" evidence="7">
    <location>
        <begin position="308"/>
        <end position="328"/>
    </location>
</feature>
<feature type="non-terminal residue" evidence="8">
    <location>
        <position position="1"/>
    </location>
</feature>
<feature type="transmembrane region" description="Helical" evidence="7">
    <location>
        <begin position="436"/>
        <end position="457"/>
    </location>
</feature>
<evidence type="ECO:0000256" key="5">
    <source>
        <dbReference type="ARBA" id="ARBA00024362"/>
    </source>
</evidence>
<comment type="similarity">
    <text evidence="5">Belongs to the major facilitator superfamily. Sodium/anion cotransporter (TC 2.A.1.14) family.</text>
</comment>
<evidence type="ECO:0000256" key="1">
    <source>
        <dbReference type="ARBA" id="ARBA00004141"/>
    </source>
</evidence>
<keyword evidence="2 7" id="KW-0812">Transmembrane</keyword>
<dbReference type="InterPro" id="IPR011701">
    <property type="entry name" value="MFS"/>
</dbReference>
<evidence type="ECO:0000256" key="3">
    <source>
        <dbReference type="ARBA" id="ARBA00022989"/>
    </source>
</evidence>
<evidence type="ECO:0000256" key="2">
    <source>
        <dbReference type="ARBA" id="ARBA00022692"/>
    </source>
</evidence>
<evidence type="ECO:0000256" key="7">
    <source>
        <dbReference type="SAM" id="Phobius"/>
    </source>
</evidence>
<reference evidence="8 9" key="1">
    <citation type="submission" date="2020-02" db="EMBL/GenBank/DDBJ databases">
        <title>Draft genome sequence of Haematococcus lacustris strain NIES-144.</title>
        <authorList>
            <person name="Morimoto D."/>
            <person name="Nakagawa S."/>
            <person name="Yoshida T."/>
            <person name="Sawayama S."/>
        </authorList>
    </citation>
    <scope>NUCLEOTIDE SEQUENCE [LARGE SCALE GENOMIC DNA]</scope>
    <source>
        <strain evidence="8 9">NIES-144</strain>
    </source>
</reference>
<dbReference type="PANTHER" id="PTHR11662:SF243">
    <property type="entry name" value="ANION TRANSPORTER 6, CHLOROPLASTIC-RELATED"/>
    <property type="match status" value="1"/>
</dbReference>
<sequence length="515" mass="55495">MSSNRKRKRPVSPAQCNRQAAKLDDRGLMITPRGLMISARRTYYVLYRDLLHQNSNDSIAQRSGLRECRFPELAPVGFRNLCAAKHQGFDASLVAHWPDRPRNASDRRVRYAVNLHGQTNVDMLHSLHHLAPRVAKRGVNTVPGPQPRRDFNSIPTHWGNSTSICAGQHGQGQYERGHHTNVFGLRLVSRHIWVSASIILLGLHASAAAEWLPSHQVGRVPGAACGSGAVVCGNLCRPPLEQHRLCAARAAVGLGEAVAPTAAIDMVANAVPAPERSRAVSFIFGGLHVGSILGLLACPWLIHNWGWQSVFFSFGASGLLWAAWFQWLRGSWQRHDPQFAALLQDYGPAAATQAAHSAEQAGRTRSAEAQPTGPAAAGLASQPIPYRAFLRSRPVQALGVTHFCHNFLHYTTSATAGPLADWLISRGLPVPRVRKAIQGTSFLAPLALLLLACTEHVVHDRTASVACITAALGLSSFSLAGLYCTPQDLSPKYASALLSMSNTAGALPGVIGVTL</sequence>
<dbReference type="GO" id="GO:0016020">
    <property type="term" value="C:membrane"/>
    <property type="evidence" value="ECO:0007669"/>
    <property type="project" value="UniProtKB-SubCell"/>
</dbReference>
<name>A0A699ZS82_HAELA</name>
<dbReference type="Proteomes" id="UP000485058">
    <property type="component" value="Unassembled WGS sequence"/>
</dbReference>
<dbReference type="Gene3D" id="1.20.1250.20">
    <property type="entry name" value="MFS general substrate transporter like domains"/>
    <property type="match status" value="1"/>
</dbReference>
<feature type="transmembrane region" description="Helical" evidence="7">
    <location>
        <begin position="463"/>
        <end position="484"/>
    </location>
</feature>
<feature type="transmembrane region" description="Helical" evidence="7">
    <location>
        <begin position="282"/>
        <end position="302"/>
    </location>
</feature>
<dbReference type="GO" id="GO:0022857">
    <property type="term" value="F:transmembrane transporter activity"/>
    <property type="evidence" value="ECO:0007669"/>
    <property type="project" value="InterPro"/>
</dbReference>
<dbReference type="InterPro" id="IPR050382">
    <property type="entry name" value="MFS_Na/Anion_cotransporter"/>
</dbReference>
<evidence type="ECO:0000313" key="8">
    <source>
        <dbReference type="EMBL" id="GFH22589.1"/>
    </source>
</evidence>
<dbReference type="InterPro" id="IPR036259">
    <property type="entry name" value="MFS_trans_sf"/>
</dbReference>
<keyword evidence="3 7" id="KW-1133">Transmembrane helix</keyword>
<keyword evidence="9" id="KW-1185">Reference proteome</keyword>
<evidence type="ECO:0000256" key="6">
    <source>
        <dbReference type="SAM" id="MobiDB-lite"/>
    </source>
</evidence>
<feature type="non-terminal residue" evidence="8">
    <location>
        <position position="515"/>
    </location>
</feature>
<dbReference type="AlphaFoldDB" id="A0A699ZS82"/>
<dbReference type="EMBL" id="BLLF01002074">
    <property type="protein sequence ID" value="GFH22589.1"/>
    <property type="molecule type" value="Genomic_DNA"/>
</dbReference>
<keyword evidence="4 7" id="KW-0472">Membrane</keyword>
<evidence type="ECO:0000313" key="9">
    <source>
        <dbReference type="Proteomes" id="UP000485058"/>
    </source>
</evidence>
<accession>A0A699ZS82</accession>
<proteinExistence type="inferred from homology"/>
<dbReference type="SUPFAM" id="SSF103473">
    <property type="entry name" value="MFS general substrate transporter"/>
    <property type="match status" value="1"/>
</dbReference>
<comment type="caution">
    <text evidence="8">The sequence shown here is derived from an EMBL/GenBank/DDBJ whole genome shotgun (WGS) entry which is preliminary data.</text>
</comment>